<comment type="caution">
    <text evidence="1">The sequence shown here is derived from an EMBL/GenBank/DDBJ whole genome shotgun (WGS) entry which is preliminary data.</text>
</comment>
<reference evidence="1 2" key="1">
    <citation type="submission" date="2018-01" db="EMBL/GenBank/DDBJ databases">
        <title>Genomic Encyclopedia of Type Strains, Phase III (KMG-III): the genomes of soil and plant-associated and newly described type strains.</title>
        <authorList>
            <person name="Whitman W."/>
        </authorList>
    </citation>
    <scope>NUCLEOTIDE SEQUENCE [LARGE SCALE GENOMIC DNA]</scope>
    <source>
        <strain evidence="1 2">JCM 18070</strain>
    </source>
</reference>
<evidence type="ECO:0000313" key="2">
    <source>
        <dbReference type="Proteomes" id="UP000237381"/>
    </source>
</evidence>
<dbReference type="EMBL" id="PQGA01000001">
    <property type="protein sequence ID" value="POR56480.1"/>
    <property type="molecule type" value="Genomic_DNA"/>
</dbReference>
<organism evidence="1 2">
    <name type="scientific">Paraburkholderia eburnea</name>
    <dbReference type="NCBI Taxonomy" id="1189126"/>
    <lineage>
        <taxon>Bacteria</taxon>
        <taxon>Pseudomonadati</taxon>
        <taxon>Pseudomonadota</taxon>
        <taxon>Betaproteobacteria</taxon>
        <taxon>Burkholderiales</taxon>
        <taxon>Burkholderiaceae</taxon>
        <taxon>Paraburkholderia</taxon>
    </lineage>
</organism>
<name>A0A2S4MP06_9BURK</name>
<gene>
    <name evidence="1" type="ORF">B0G62_101881</name>
</gene>
<dbReference type="RefSeq" id="WP_146055196.1">
    <property type="nucleotide sequence ID" value="NZ_PQGA01000001.1"/>
</dbReference>
<sequence length="305" mass="32397">RPLSEVDKGELWEKDRLRQLADDTAAFVRHFHPNWDLRTITGEKALRDVQAFARDSLNLAHWNLPSDNAAVKKLLTDAAASGRLVPVVNREYRGLPRVAQPNAAPQRWAAPIGGGGYGYAPKVLNAWEFDALRRANGELPALDSGGSVVNATLAPRPALGVPATADDGFGLPGFVESAAGALLGGGKDDDSNGDDDGMFSDNIFSADSDGASTPLGDAQPFEYGGEDVGPSGDALQTAWLPSKGGPPNQWVENSSGKQQWRLYDGDGNAAVDIDFGHDHGFGSPHSHNWDNGVRDSGNAFSLLPY</sequence>
<dbReference type="AlphaFoldDB" id="A0A2S4MP06"/>
<dbReference type="Proteomes" id="UP000237381">
    <property type="component" value="Unassembled WGS sequence"/>
</dbReference>
<keyword evidence="2" id="KW-1185">Reference proteome</keyword>
<feature type="non-terminal residue" evidence="1">
    <location>
        <position position="1"/>
    </location>
</feature>
<proteinExistence type="predicted"/>
<accession>A0A2S4MP06</accession>
<dbReference type="OrthoDB" id="9115117at2"/>
<protein>
    <submittedName>
        <fullName evidence="1">Uncharacterized protein</fullName>
    </submittedName>
</protein>
<evidence type="ECO:0000313" key="1">
    <source>
        <dbReference type="EMBL" id="POR56480.1"/>
    </source>
</evidence>